<evidence type="ECO:0000259" key="1">
    <source>
        <dbReference type="Pfam" id="PF13961"/>
    </source>
</evidence>
<dbReference type="Proteomes" id="UP001630127">
    <property type="component" value="Unassembled WGS sequence"/>
</dbReference>
<gene>
    <name evidence="2" type="ORF">ACH5RR_024257</name>
</gene>
<organism evidence="2 3">
    <name type="scientific">Cinchona calisaya</name>
    <dbReference type="NCBI Taxonomy" id="153742"/>
    <lineage>
        <taxon>Eukaryota</taxon>
        <taxon>Viridiplantae</taxon>
        <taxon>Streptophyta</taxon>
        <taxon>Embryophyta</taxon>
        <taxon>Tracheophyta</taxon>
        <taxon>Spermatophyta</taxon>
        <taxon>Magnoliopsida</taxon>
        <taxon>eudicotyledons</taxon>
        <taxon>Gunneridae</taxon>
        <taxon>Pentapetalae</taxon>
        <taxon>asterids</taxon>
        <taxon>lamiids</taxon>
        <taxon>Gentianales</taxon>
        <taxon>Rubiaceae</taxon>
        <taxon>Cinchonoideae</taxon>
        <taxon>Cinchoneae</taxon>
        <taxon>Cinchona</taxon>
    </lineage>
</organism>
<accession>A0ABD2YZP5</accession>
<name>A0ABD2YZP5_9GENT</name>
<dbReference type="Pfam" id="PF13961">
    <property type="entry name" value="DUF4219"/>
    <property type="match status" value="1"/>
</dbReference>
<keyword evidence="3" id="KW-1185">Reference proteome</keyword>
<dbReference type="EMBL" id="JBJUIK010000011">
    <property type="protein sequence ID" value="KAL3511540.1"/>
    <property type="molecule type" value="Genomic_DNA"/>
</dbReference>
<proteinExistence type="predicted"/>
<protein>
    <recommendedName>
        <fullName evidence="1">DUF4219 domain-containing protein</fullName>
    </recommendedName>
</protein>
<reference evidence="2 3" key="1">
    <citation type="submission" date="2024-11" db="EMBL/GenBank/DDBJ databases">
        <title>A near-complete genome assembly of Cinchona calisaya.</title>
        <authorList>
            <person name="Lian D.C."/>
            <person name="Zhao X.W."/>
            <person name="Wei L."/>
        </authorList>
    </citation>
    <scope>NUCLEOTIDE SEQUENCE [LARGE SCALE GENOMIC DNA]</scope>
    <source>
        <tissue evidence="2">Nenye</tissue>
    </source>
</reference>
<evidence type="ECO:0000313" key="2">
    <source>
        <dbReference type="EMBL" id="KAL3511540.1"/>
    </source>
</evidence>
<feature type="domain" description="DUF4219" evidence="1">
    <location>
        <begin position="14"/>
        <end position="39"/>
    </location>
</feature>
<dbReference type="AlphaFoldDB" id="A0ABD2YZP5"/>
<evidence type="ECO:0000313" key="3">
    <source>
        <dbReference type="Proteomes" id="UP001630127"/>
    </source>
</evidence>
<dbReference type="InterPro" id="IPR025314">
    <property type="entry name" value="DUF4219"/>
</dbReference>
<comment type="caution">
    <text evidence="2">The sequence shown here is derived from an EMBL/GenBank/DDBJ whole genome shotgun (WGS) entry which is preliminary data.</text>
</comment>
<sequence length="115" mass="13381">MAQLDLSHPIFTTFDGPNYVSWAQDMQSFLKGKKLWRIVDGSTIIPTQLEGEPITTFNDRFEDWDNKNHQNITWIRTPLFLPYVNNLGILILPRNYGIFLPIDTLSKVLQVNINF</sequence>